<feature type="transmembrane region" description="Helical" evidence="2">
    <location>
        <begin position="384"/>
        <end position="404"/>
    </location>
</feature>
<dbReference type="PANTHER" id="PTHR23530:SF1">
    <property type="entry name" value="PERMEASE, MAJOR FACILITATOR SUPERFAMILY-RELATED"/>
    <property type="match status" value="1"/>
</dbReference>
<evidence type="ECO:0000313" key="4">
    <source>
        <dbReference type="Proteomes" id="UP000293142"/>
    </source>
</evidence>
<feature type="transmembrane region" description="Helical" evidence="2">
    <location>
        <begin position="223"/>
        <end position="241"/>
    </location>
</feature>
<dbReference type="PANTHER" id="PTHR23530">
    <property type="entry name" value="TRANSPORT PROTEIN-RELATED"/>
    <property type="match status" value="1"/>
</dbReference>
<name>A0A4Q9DQL9_9BACL</name>
<feature type="transmembrane region" description="Helical" evidence="2">
    <location>
        <begin position="12"/>
        <end position="30"/>
    </location>
</feature>
<feature type="transmembrane region" description="Helical" evidence="2">
    <location>
        <begin position="100"/>
        <end position="125"/>
    </location>
</feature>
<feature type="transmembrane region" description="Helical" evidence="2">
    <location>
        <begin position="42"/>
        <end position="64"/>
    </location>
</feature>
<dbReference type="SUPFAM" id="SSF103473">
    <property type="entry name" value="MFS general substrate transporter"/>
    <property type="match status" value="1"/>
</dbReference>
<proteinExistence type="predicted"/>
<organism evidence="3 4">
    <name type="scientific">Paenibacillus thalictri</name>
    <dbReference type="NCBI Taxonomy" id="2527873"/>
    <lineage>
        <taxon>Bacteria</taxon>
        <taxon>Bacillati</taxon>
        <taxon>Bacillota</taxon>
        <taxon>Bacilli</taxon>
        <taxon>Bacillales</taxon>
        <taxon>Paenibacillaceae</taxon>
        <taxon>Paenibacillus</taxon>
    </lineage>
</organism>
<sequence length="412" mass="44492">MNLTATQVFRTMGFWTALANATMFTTYAVYQVVALGLNPLQLLLVGMVLEVTVLIFEGVTGVIADLYGRRLSVIIGMFVLGCGFILEGSAIWLGNPHVSAFIWLLLSQVVFGIGATLISGADTAWIVDEVGEEQAGRVFLGAKRIGLWGTLIGIALSVGISSLGPNLPYVAGGVLYLALGLFLFAAMKETRFIRAERGNDTSHWANMKTTWLSGAQVIRRQPMLMMILVVTLFSGAASEGYDRLWQAHLIVDIGFPLGEQFTAAIWIGMISVISTLLSLPVMRIAENRIDMSDERIVLRGMIVLTAARIAAIAALAFAPGFDWALVSVLLIEIVRTLNGPFYDTWLNLNIDSKSRATVLSMMSQSDALGQTAGGPVVGWIGNRLSLRASLAAASVLLVPILSVYSRAARHKR</sequence>
<comment type="subcellular location">
    <subcellularLocation>
        <location evidence="1">Cell membrane</location>
        <topology evidence="1">Multi-pass membrane protein</topology>
    </subcellularLocation>
</comment>
<feature type="transmembrane region" description="Helical" evidence="2">
    <location>
        <begin position="169"/>
        <end position="187"/>
    </location>
</feature>
<reference evidence="3 4" key="1">
    <citation type="submission" date="2019-02" db="EMBL/GenBank/DDBJ databases">
        <title>Paenibacillus sp. nov., isolated from surface-sterilized tissue of Thalictrum simplex L.</title>
        <authorList>
            <person name="Tuo L."/>
        </authorList>
    </citation>
    <scope>NUCLEOTIDE SEQUENCE [LARGE SCALE GENOMIC DNA]</scope>
    <source>
        <strain evidence="3 4">N2SHLJ1</strain>
    </source>
</reference>
<dbReference type="OrthoDB" id="9816124at2"/>
<dbReference type="InterPro" id="IPR053160">
    <property type="entry name" value="MFS_DHA3_Transporter"/>
</dbReference>
<gene>
    <name evidence="3" type="ORF">EYB31_14260</name>
</gene>
<evidence type="ECO:0000313" key="3">
    <source>
        <dbReference type="EMBL" id="TBL78718.1"/>
    </source>
</evidence>
<dbReference type="Proteomes" id="UP000293142">
    <property type="component" value="Unassembled WGS sequence"/>
</dbReference>
<accession>A0A4Q9DQL9</accession>
<feature type="transmembrane region" description="Helical" evidence="2">
    <location>
        <begin position="71"/>
        <end position="94"/>
    </location>
</feature>
<dbReference type="InterPro" id="IPR011701">
    <property type="entry name" value="MFS"/>
</dbReference>
<keyword evidence="2" id="KW-0812">Transmembrane</keyword>
<keyword evidence="4" id="KW-1185">Reference proteome</keyword>
<comment type="caution">
    <text evidence="3">The sequence shown here is derived from an EMBL/GenBank/DDBJ whole genome shotgun (WGS) entry which is preliminary data.</text>
</comment>
<feature type="transmembrane region" description="Helical" evidence="2">
    <location>
        <begin position="145"/>
        <end position="163"/>
    </location>
</feature>
<dbReference type="Pfam" id="PF07690">
    <property type="entry name" value="MFS_1"/>
    <property type="match status" value="1"/>
</dbReference>
<dbReference type="GO" id="GO:0005886">
    <property type="term" value="C:plasma membrane"/>
    <property type="evidence" value="ECO:0007669"/>
    <property type="project" value="UniProtKB-SubCell"/>
</dbReference>
<dbReference type="EMBL" id="SIRE01000009">
    <property type="protein sequence ID" value="TBL78718.1"/>
    <property type="molecule type" value="Genomic_DNA"/>
</dbReference>
<dbReference type="AlphaFoldDB" id="A0A4Q9DQL9"/>
<evidence type="ECO:0000256" key="2">
    <source>
        <dbReference type="SAM" id="Phobius"/>
    </source>
</evidence>
<feature type="transmembrane region" description="Helical" evidence="2">
    <location>
        <begin position="296"/>
        <end position="318"/>
    </location>
</feature>
<protein>
    <submittedName>
        <fullName evidence="3">MFS transporter</fullName>
    </submittedName>
</protein>
<dbReference type="Gene3D" id="1.20.1250.20">
    <property type="entry name" value="MFS general substrate transporter like domains"/>
    <property type="match status" value="1"/>
</dbReference>
<keyword evidence="2" id="KW-0472">Membrane</keyword>
<dbReference type="GO" id="GO:0022857">
    <property type="term" value="F:transmembrane transporter activity"/>
    <property type="evidence" value="ECO:0007669"/>
    <property type="project" value="InterPro"/>
</dbReference>
<feature type="transmembrane region" description="Helical" evidence="2">
    <location>
        <begin position="261"/>
        <end position="284"/>
    </location>
</feature>
<keyword evidence="2" id="KW-1133">Transmembrane helix</keyword>
<evidence type="ECO:0000256" key="1">
    <source>
        <dbReference type="ARBA" id="ARBA00004651"/>
    </source>
</evidence>
<dbReference type="InterPro" id="IPR036259">
    <property type="entry name" value="MFS_trans_sf"/>
</dbReference>